<dbReference type="RefSeq" id="XP_062635286.1">
    <property type="nucleotide sequence ID" value="XM_062781388.1"/>
</dbReference>
<protein>
    <submittedName>
        <fullName evidence="1">Uncharacterized protein</fullName>
    </submittedName>
</protein>
<dbReference type="EMBL" id="MU853604">
    <property type="protein sequence ID" value="KAK4141915.1"/>
    <property type="molecule type" value="Genomic_DNA"/>
</dbReference>
<accession>A0AAN6V0M1</accession>
<reference evidence="1" key="1">
    <citation type="journal article" date="2023" name="Mol. Phylogenet. Evol.">
        <title>Genome-scale phylogeny and comparative genomics of the fungal order Sordariales.</title>
        <authorList>
            <person name="Hensen N."/>
            <person name="Bonometti L."/>
            <person name="Westerberg I."/>
            <person name="Brannstrom I.O."/>
            <person name="Guillou S."/>
            <person name="Cros-Aarteil S."/>
            <person name="Calhoun S."/>
            <person name="Haridas S."/>
            <person name="Kuo A."/>
            <person name="Mondo S."/>
            <person name="Pangilinan J."/>
            <person name="Riley R."/>
            <person name="LaButti K."/>
            <person name="Andreopoulos B."/>
            <person name="Lipzen A."/>
            <person name="Chen C."/>
            <person name="Yan M."/>
            <person name="Daum C."/>
            <person name="Ng V."/>
            <person name="Clum A."/>
            <person name="Steindorff A."/>
            <person name="Ohm R.A."/>
            <person name="Martin F."/>
            <person name="Silar P."/>
            <person name="Natvig D.O."/>
            <person name="Lalanne C."/>
            <person name="Gautier V."/>
            <person name="Ament-Velasquez S.L."/>
            <person name="Kruys A."/>
            <person name="Hutchinson M.I."/>
            <person name="Powell A.J."/>
            <person name="Barry K."/>
            <person name="Miller A.N."/>
            <person name="Grigoriev I.V."/>
            <person name="Debuchy R."/>
            <person name="Gladieux P."/>
            <person name="Hiltunen Thoren M."/>
            <person name="Johannesson H."/>
        </authorList>
    </citation>
    <scope>NUCLEOTIDE SEQUENCE</scope>
    <source>
        <strain evidence="1">CBS 141.50</strain>
    </source>
</reference>
<reference evidence="1" key="2">
    <citation type="submission" date="2023-05" db="EMBL/GenBank/DDBJ databases">
        <authorList>
            <consortium name="Lawrence Berkeley National Laboratory"/>
            <person name="Steindorff A."/>
            <person name="Hensen N."/>
            <person name="Bonometti L."/>
            <person name="Westerberg I."/>
            <person name="Brannstrom I.O."/>
            <person name="Guillou S."/>
            <person name="Cros-Aarteil S."/>
            <person name="Calhoun S."/>
            <person name="Haridas S."/>
            <person name="Kuo A."/>
            <person name="Mondo S."/>
            <person name="Pangilinan J."/>
            <person name="Riley R."/>
            <person name="Labutti K."/>
            <person name="Andreopoulos B."/>
            <person name="Lipzen A."/>
            <person name="Chen C."/>
            <person name="Yanf M."/>
            <person name="Daum C."/>
            <person name="Ng V."/>
            <person name="Clum A."/>
            <person name="Ohm R."/>
            <person name="Martin F."/>
            <person name="Silar P."/>
            <person name="Natvig D."/>
            <person name="Lalanne C."/>
            <person name="Gautier V."/>
            <person name="Ament-Velasquez S.L."/>
            <person name="Kruys A."/>
            <person name="Hutchinson M.I."/>
            <person name="Powell A.J."/>
            <person name="Barry K."/>
            <person name="Miller A.N."/>
            <person name="Grigoriev I.V."/>
            <person name="Debuchy R."/>
            <person name="Gladieux P."/>
            <person name="Thoren M.H."/>
            <person name="Johannesson H."/>
        </authorList>
    </citation>
    <scope>NUCLEOTIDE SEQUENCE</scope>
    <source>
        <strain evidence="1">CBS 141.50</strain>
    </source>
</reference>
<gene>
    <name evidence="1" type="ORF">C8A04DRAFT_30467</name>
</gene>
<sequence>MSADTGNRVLFLVATPLRQSFDWILCKFHAMTPSTAPQITWDSPLDTPLSLPKITNHLCFARHYAVGVMDRGHWEDPDLTLLEKFSQAHFWEHRGPTCDPNLGGTREEQDVRSIEAVEFLW</sequence>
<dbReference type="GeneID" id="87818001"/>
<keyword evidence="2" id="KW-1185">Reference proteome</keyword>
<evidence type="ECO:0000313" key="2">
    <source>
        <dbReference type="Proteomes" id="UP001302676"/>
    </source>
</evidence>
<comment type="caution">
    <text evidence="1">The sequence shown here is derived from an EMBL/GenBank/DDBJ whole genome shotgun (WGS) entry which is preliminary data.</text>
</comment>
<evidence type="ECO:0000313" key="1">
    <source>
        <dbReference type="EMBL" id="KAK4141915.1"/>
    </source>
</evidence>
<organism evidence="1 2">
    <name type="scientific">Dichotomopilus funicola</name>
    <dbReference type="NCBI Taxonomy" id="1934379"/>
    <lineage>
        <taxon>Eukaryota</taxon>
        <taxon>Fungi</taxon>
        <taxon>Dikarya</taxon>
        <taxon>Ascomycota</taxon>
        <taxon>Pezizomycotina</taxon>
        <taxon>Sordariomycetes</taxon>
        <taxon>Sordariomycetidae</taxon>
        <taxon>Sordariales</taxon>
        <taxon>Chaetomiaceae</taxon>
        <taxon>Dichotomopilus</taxon>
    </lineage>
</organism>
<dbReference type="Proteomes" id="UP001302676">
    <property type="component" value="Unassembled WGS sequence"/>
</dbReference>
<proteinExistence type="predicted"/>
<dbReference type="AlphaFoldDB" id="A0AAN6V0M1"/>
<name>A0AAN6V0M1_9PEZI</name>